<protein>
    <recommendedName>
        <fullName evidence="1">Recombinase domain-containing protein</fullName>
    </recommendedName>
</protein>
<feature type="non-terminal residue" evidence="2">
    <location>
        <position position="1"/>
    </location>
</feature>
<dbReference type="GO" id="GO:0003677">
    <property type="term" value="F:DNA binding"/>
    <property type="evidence" value="ECO:0007669"/>
    <property type="project" value="InterPro"/>
</dbReference>
<name>X1P087_9ZZZZ</name>
<gene>
    <name evidence="2" type="ORF">S06H3_56005</name>
</gene>
<dbReference type="InterPro" id="IPR011109">
    <property type="entry name" value="DNA_bind_recombinase_dom"/>
</dbReference>
<feature type="non-terminal residue" evidence="2">
    <location>
        <position position="232"/>
    </location>
</feature>
<feature type="domain" description="Recombinase" evidence="1">
    <location>
        <begin position="53"/>
        <end position="135"/>
    </location>
</feature>
<dbReference type="InterPro" id="IPR038109">
    <property type="entry name" value="DNA_bind_recomb_sf"/>
</dbReference>
<reference evidence="2" key="1">
    <citation type="journal article" date="2014" name="Front. Microbiol.">
        <title>High frequency of phylogenetically diverse reductive dehalogenase-homologous genes in deep subseafloor sedimentary metagenomes.</title>
        <authorList>
            <person name="Kawai M."/>
            <person name="Futagami T."/>
            <person name="Toyoda A."/>
            <person name="Takaki Y."/>
            <person name="Nishi S."/>
            <person name="Hori S."/>
            <person name="Arai W."/>
            <person name="Tsubouchi T."/>
            <person name="Morono Y."/>
            <person name="Uchiyama I."/>
            <person name="Ito T."/>
            <person name="Fujiyama A."/>
            <person name="Inagaki F."/>
            <person name="Takami H."/>
        </authorList>
    </citation>
    <scope>NUCLEOTIDE SEQUENCE</scope>
    <source>
        <strain evidence="2">Expedition CK06-06</strain>
    </source>
</reference>
<evidence type="ECO:0000313" key="2">
    <source>
        <dbReference type="EMBL" id="GAI49288.1"/>
    </source>
</evidence>
<dbReference type="GO" id="GO:0000150">
    <property type="term" value="F:DNA strand exchange activity"/>
    <property type="evidence" value="ECO:0007669"/>
    <property type="project" value="InterPro"/>
</dbReference>
<dbReference type="Gene3D" id="3.90.1750.20">
    <property type="entry name" value="Putative Large Serine Recombinase, Chain B, Domain 2"/>
    <property type="match status" value="1"/>
</dbReference>
<evidence type="ECO:0000259" key="1">
    <source>
        <dbReference type="Pfam" id="PF07508"/>
    </source>
</evidence>
<sequence>RIRPWKAQGKYCGLLPFGAMKGEDGIPLPDIQERKANINGQEVTVRNYEGLVMAFELGAQGKSDREVAVALNAGGYRTTGNKGNGPFSMSTLSYILQNRFYVGELPNGNGGWVKGKQKPFIDLQLFDTVQELKARRRRLPKTITLQARTYSLSCVAWCNRCGGKVHMHMNDRGKPRVYCNSRSQGLGCDFSATFLDVYETQIEWYLENFVIPEDYQKKILDAHRKLEAAYTN</sequence>
<dbReference type="EMBL" id="BARV01035982">
    <property type="protein sequence ID" value="GAI49288.1"/>
    <property type="molecule type" value="Genomic_DNA"/>
</dbReference>
<comment type="caution">
    <text evidence="2">The sequence shown here is derived from an EMBL/GenBank/DDBJ whole genome shotgun (WGS) entry which is preliminary data.</text>
</comment>
<accession>X1P087</accession>
<dbReference type="Pfam" id="PF07508">
    <property type="entry name" value="Recombinase"/>
    <property type="match status" value="1"/>
</dbReference>
<proteinExistence type="predicted"/>
<organism evidence="2">
    <name type="scientific">marine sediment metagenome</name>
    <dbReference type="NCBI Taxonomy" id="412755"/>
    <lineage>
        <taxon>unclassified sequences</taxon>
        <taxon>metagenomes</taxon>
        <taxon>ecological metagenomes</taxon>
    </lineage>
</organism>
<dbReference type="AlphaFoldDB" id="X1P087"/>